<feature type="region of interest" description="Disordered" evidence="1">
    <location>
        <begin position="46"/>
        <end position="90"/>
    </location>
</feature>
<dbReference type="EMBL" id="CABFNO020001538">
    <property type="protein sequence ID" value="CAG9996158.1"/>
    <property type="molecule type" value="Genomic_DNA"/>
</dbReference>
<evidence type="ECO:0000313" key="2">
    <source>
        <dbReference type="EMBL" id="CAG9996158.1"/>
    </source>
</evidence>
<reference evidence="2 3" key="2">
    <citation type="submission" date="2021-10" db="EMBL/GenBank/DDBJ databases">
        <authorList>
            <person name="Piombo E."/>
        </authorList>
    </citation>
    <scope>NUCLEOTIDE SEQUENCE [LARGE SCALE GENOMIC DNA]</scope>
</reference>
<evidence type="ECO:0000256" key="1">
    <source>
        <dbReference type="SAM" id="MobiDB-lite"/>
    </source>
</evidence>
<organism evidence="2 3">
    <name type="scientific">Clonostachys byssicola</name>
    <dbReference type="NCBI Taxonomy" id="160290"/>
    <lineage>
        <taxon>Eukaryota</taxon>
        <taxon>Fungi</taxon>
        <taxon>Dikarya</taxon>
        <taxon>Ascomycota</taxon>
        <taxon>Pezizomycotina</taxon>
        <taxon>Sordariomycetes</taxon>
        <taxon>Hypocreomycetidae</taxon>
        <taxon>Hypocreales</taxon>
        <taxon>Bionectriaceae</taxon>
        <taxon>Clonostachys</taxon>
    </lineage>
</organism>
<reference evidence="3" key="1">
    <citation type="submission" date="2019-06" db="EMBL/GenBank/DDBJ databases">
        <authorList>
            <person name="Broberg M."/>
        </authorList>
    </citation>
    <scope>NUCLEOTIDE SEQUENCE [LARGE SCALE GENOMIC DNA]</scope>
</reference>
<dbReference type="Proteomes" id="UP000754883">
    <property type="component" value="Unassembled WGS sequence"/>
</dbReference>
<feature type="region of interest" description="Disordered" evidence="1">
    <location>
        <begin position="145"/>
        <end position="186"/>
    </location>
</feature>
<evidence type="ECO:0000313" key="3">
    <source>
        <dbReference type="Proteomes" id="UP000754883"/>
    </source>
</evidence>
<sequence>MILPSLSSSTIRGSLDPGSSHSTGTTVVASGHKALRVVTHPTTHPYIPASSVVPKTRSAGYSDGTHHLSTDTGRLGPRDPTSQHDGSSDKTALIIMGTAARRNTRELPAYFAFVALHGAEGTEGGLELPGREALVASRDLRDEKALLGHKDPKGIRESGESGESRDSKAIQGNKESRAPKALKDPEVIQGSREIRDLLGRMARRALMALKVAEDAEDAKDVEDAEDTQDNREKVALPGRMAHRELLALKDLQDPKGI</sequence>
<name>A0A9N9UQM8_9HYPO</name>
<dbReference type="AlphaFoldDB" id="A0A9N9UQM8"/>
<protein>
    <submittedName>
        <fullName evidence="2">Uncharacterized protein</fullName>
    </submittedName>
</protein>
<proteinExistence type="predicted"/>
<feature type="compositionally biased region" description="Acidic residues" evidence="1">
    <location>
        <begin position="214"/>
        <end position="227"/>
    </location>
</feature>
<accession>A0A9N9UQM8</accession>
<keyword evidence="3" id="KW-1185">Reference proteome</keyword>
<dbReference type="OrthoDB" id="6428372at2759"/>
<feature type="region of interest" description="Disordered" evidence="1">
    <location>
        <begin position="212"/>
        <end position="233"/>
    </location>
</feature>
<feature type="region of interest" description="Disordered" evidence="1">
    <location>
        <begin position="1"/>
        <end position="26"/>
    </location>
</feature>
<comment type="caution">
    <text evidence="2">The sequence shown here is derived from an EMBL/GenBank/DDBJ whole genome shotgun (WGS) entry which is preliminary data.</text>
</comment>
<gene>
    <name evidence="2" type="ORF">CBYS24578_00014395</name>
</gene>